<dbReference type="GO" id="GO:0070012">
    <property type="term" value="F:oligopeptidase activity"/>
    <property type="evidence" value="ECO:0007669"/>
    <property type="project" value="TreeGrafter"/>
</dbReference>
<dbReference type="InterPro" id="IPR002471">
    <property type="entry name" value="Pept_S9_AS"/>
</dbReference>
<accession>A0A5B9P1P7</accession>
<evidence type="ECO:0000256" key="3">
    <source>
        <dbReference type="ARBA" id="ARBA00011897"/>
    </source>
</evidence>
<dbReference type="GO" id="GO:0006508">
    <property type="term" value="P:proteolysis"/>
    <property type="evidence" value="ECO:0007669"/>
    <property type="project" value="UniProtKB-KW"/>
</dbReference>
<comment type="similarity">
    <text evidence="2">Belongs to the peptidase S9A family.</text>
</comment>
<dbReference type="RefSeq" id="WP_244949104.1">
    <property type="nucleotide sequence ID" value="NZ_CP042912.1"/>
</dbReference>
<evidence type="ECO:0000256" key="5">
    <source>
        <dbReference type="ARBA" id="ARBA00022801"/>
    </source>
</evidence>
<evidence type="ECO:0000313" key="9">
    <source>
        <dbReference type="EMBL" id="QEG20238.1"/>
    </source>
</evidence>
<dbReference type="EC" id="3.4.21.26" evidence="3"/>
<evidence type="ECO:0000256" key="6">
    <source>
        <dbReference type="ARBA" id="ARBA00022825"/>
    </source>
</evidence>
<evidence type="ECO:0000256" key="2">
    <source>
        <dbReference type="ARBA" id="ARBA00005228"/>
    </source>
</evidence>
<dbReference type="FunFam" id="3.40.50.1820:FF:000005">
    <property type="entry name" value="Prolyl endopeptidase"/>
    <property type="match status" value="1"/>
</dbReference>
<feature type="domain" description="Peptidase S9A N-terminal" evidence="8">
    <location>
        <begin position="37"/>
        <end position="441"/>
    </location>
</feature>
<dbReference type="Pfam" id="PF00326">
    <property type="entry name" value="Peptidase_S9"/>
    <property type="match status" value="1"/>
</dbReference>
<comment type="catalytic activity">
    <reaction evidence="1">
        <text>Hydrolysis of Pro-|-Xaa &gt;&gt; Ala-|-Xaa in oligopeptides.</text>
        <dbReference type="EC" id="3.4.21.26"/>
    </reaction>
</comment>
<dbReference type="Proteomes" id="UP000322214">
    <property type="component" value="Chromosome"/>
</dbReference>
<name>A0A5B9P1P7_9BACT</name>
<evidence type="ECO:0000259" key="7">
    <source>
        <dbReference type="Pfam" id="PF00326"/>
    </source>
</evidence>
<dbReference type="EMBL" id="CP042912">
    <property type="protein sequence ID" value="QEG20238.1"/>
    <property type="molecule type" value="Genomic_DNA"/>
</dbReference>
<protein>
    <recommendedName>
        <fullName evidence="3">prolyl oligopeptidase</fullName>
        <ecNumber evidence="3">3.4.21.26</ecNumber>
    </recommendedName>
</protein>
<dbReference type="STRING" id="980251.GCA_001642875_03676"/>
<dbReference type="SUPFAM" id="SSF50993">
    <property type="entry name" value="Peptidase/esterase 'gauge' domain"/>
    <property type="match status" value="1"/>
</dbReference>
<keyword evidence="10" id="KW-1185">Reference proteome</keyword>
<dbReference type="PRINTS" id="PR00862">
    <property type="entry name" value="PROLIGOPTASE"/>
</dbReference>
<dbReference type="GO" id="GO:0004252">
    <property type="term" value="F:serine-type endopeptidase activity"/>
    <property type="evidence" value="ECO:0007669"/>
    <property type="project" value="UniProtKB-EC"/>
</dbReference>
<keyword evidence="6" id="KW-0720">Serine protease</keyword>
<gene>
    <name evidence="9" type="primary">f1pep1</name>
    <name evidence="9" type="ORF">MFFC18_00850</name>
</gene>
<dbReference type="SUPFAM" id="SSF53474">
    <property type="entry name" value="alpha/beta-Hydrolases"/>
    <property type="match status" value="1"/>
</dbReference>
<dbReference type="InterPro" id="IPR023302">
    <property type="entry name" value="Pept_S9A_N"/>
</dbReference>
<dbReference type="InterPro" id="IPR001375">
    <property type="entry name" value="Peptidase_S9_cat"/>
</dbReference>
<evidence type="ECO:0000259" key="8">
    <source>
        <dbReference type="Pfam" id="PF02897"/>
    </source>
</evidence>
<dbReference type="InterPro" id="IPR051167">
    <property type="entry name" value="Prolyl_oligopep/macrocyclase"/>
</dbReference>
<sequence>MYDRSIAFYFAILVFVSAFNTNSESLMSQDSPTLSYPETKKVEQVDEYFGVEVADPFRWLEDDVRQSEDVAAWVEAQNKVSFGYIETLPFRKEIDQRLTKLWDYEKYSAPFRRGDRYYFQKNDGLQNQFVLYSQDALDAEPKVLIDPNTWSEDGTVALGGLAFSDDGKYLAYGVQKSGSDWRTWQVMEIESGKMLADKLEWIKFGGASWSKDSKGFFYNRYDEPSKEDEFTSLNLNQKVYYHELGYDQSEDELIHSDPDHPEWGFSPEVSEDGKYLILTVWKGTDDRYRVMYKDLSDPDSELVTLIDNFENEYSFVGNEGSTFYFKSDFEAPKKCILTIDISDPEKRNVIIAEADEAMQSASMVGDNIISNYLKDAKSQVKIFDLAGTFVREVSFPGIGSAGGFGGRRDHDETFYSFSSFNRPPSTYRYDLKTGESKLLREAKVDFNPDDYEVSQVFYNSKDGTRVPMFIAHKKGIELDGTNPTLLYAYGGFNISLTPGFSISRLQWMEMGGIFAMPNLRGGGEYGKDWHKAGTKTQKQNVFDDFIAAAEYLIDNKYTSPEHLGIQGGSNGGLLVGACLTQRPDLYGACLPAVGVMDMLRFQEFTAGRFWVDDYGSSKASAEEFEALYKYSPLHNVTDGTAYPPTMVTTADTDDRVVPGHSFKFAARLQEAQSGENPTIIRIETSAGHGSGKPTSKIIEEVADQWAFLAKHLGMKPSFPESE</sequence>
<dbReference type="AlphaFoldDB" id="A0A5B9P1P7"/>
<dbReference type="Gene3D" id="3.40.50.1820">
    <property type="entry name" value="alpha/beta hydrolase"/>
    <property type="match status" value="1"/>
</dbReference>
<dbReference type="KEGG" id="mff:MFFC18_00850"/>
<dbReference type="InterPro" id="IPR002470">
    <property type="entry name" value="Peptidase_S9A"/>
</dbReference>
<dbReference type="PANTHER" id="PTHR42881:SF2">
    <property type="entry name" value="PROLYL ENDOPEPTIDASE"/>
    <property type="match status" value="1"/>
</dbReference>
<reference evidence="9 10" key="1">
    <citation type="submission" date="2019-08" db="EMBL/GenBank/DDBJ databases">
        <title>Deep-cultivation of Planctomycetes and their phenomic and genomic characterization uncovers novel biology.</title>
        <authorList>
            <person name="Wiegand S."/>
            <person name="Jogler M."/>
            <person name="Boedeker C."/>
            <person name="Pinto D."/>
            <person name="Vollmers J."/>
            <person name="Rivas-Marin E."/>
            <person name="Kohn T."/>
            <person name="Peeters S.H."/>
            <person name="Heuer A."/>
            <person name="Rast P."/>
            <person name="Oberbeckmann S."/>
            <person name="Bunk B."/>
            <person name="Jeske O."/>
            <person name="Meyerdierks A."/>
            <person name="Storesund J.E."/>
            <person name="Kallscheuer N."/>
            <person name="Luecker S."/>
            <person name="Lage O.M."/>
            <person name="Pohl T."/>
            <person name="Merkel B.J."/>
            <person name="Hornburger P."/>
            <person name="Mueller R.-W."/>
            <person name="Bruemmer F."/>
            <person name="Labrenz M."/>
            <person name="Spormann A.M."/>
            <person name="Op den Camp H."/>
            <person name="Overmann J."/>
            <person name="Amann R."/>
            <person name="Jetten M.S.M."/>
            <person name="Mascher T."/>
            <person name="Medema M.H."/>
            <person name="Devos D.P."/>
            <person name="Kaster A.-K."/>
            <person name="Ovreas L."/>
            <person name="Rohde M."/>
            <person name="Galperin M.Y."/>
            <person name="Jogler C."/>
        </authorList>
    </citation>
    <scope>NUCLEOTIDE SEQUENCE [LARGE SCALE GENOMIC DNA]</scope>
    <source>
        <strain evidence="9 10">FC18</strain>
    </source>
</reference>
<proteinExistence type="inferred from homology"/>
<dbReference type="Gene3D" id="2.130.10.120">
    <property type="entry name" value="Prolyl oligopeptidase, N-terminal domain"/>
    <property type="match status" value="1"/>
</dbReference>
<dbReference type="PANTHER" id="PTHR42881">
    <property type="entry name" value="PROLYL ENDOPEPTIDASE"/>
    <property type="match status" value="1"/>
</dbReference>
<dbReference type="FunFam" id="2.130.10.120:FF:000001">
    <property type="entry name" value="Prolyl endopeptidase"/>
    <property type="match status" value="1"/>
</dbReference>
<keyword evidence="5 9" id="KW-0378">Hydrolase</keyword>
<keyword evidence="4" id="KW-0645">Protease</keyword>
<dbReference type="Pfam" id="PF02897">
    <property type="entry name" value="Peptidase_S9_N"/>
    <property type="match status" value="1"/>
</dbReference>
<organism evidence="9 10">
    <name type="scientific">Mariniblastus fucicola</name>
    <dbReference type="NCBI Taxonomy" id="980251"/>
    <lineage>
        <taxon>Bacteria</taxon>
        <taxon>Pseudomonadati</taxon>
        <taxon>Planctomycetota</taxon>
        <taxon>Planctomycetia</taxon>
        <taxon>Pirellulales</taxon>
        <taxon>Pirellulaceae</taxon>
        <taxon>Mariniblastus</taxon>
    </lineage>
</organism>
<feature type="domain" description="Peptidase S9 prolyl oligopeptidase catalytic" evidence="7">
    <location>
        <begin position="499"/>
        <end position="714"/>
    </location>
</feature>
<evidence type="ECO:0000256" key="1">
    <source>
        <dbReference type="ARBA" id="ARBA00001070"/>
    </source>
</evidence>
<dbReference type="GO" id="GO:0005829">
    <property type="term" value="C:cytosol"/>
    <property type="evidence" value="ECO:0007669"/>
    <property type="project" value="TreeGrafter"/>
</dbReference>
<evidence type="ECO:0000313" key="10">
    <source>
        <dbReference type="Proteomes" id="UP000322214"/>
    </source>
</evidence>
<dbReference type="InterPro" id="IPR029058">
    <property type="entry name" value="AB_hydrolase_fold"/>
</dbReference>
<evidence type="ECO:0000256" key="4">
    <source>
        <dbReference type="ARBA" id="ARBA00022670"/>
    </source>
</evidence>
<dbReference type="PROSITE" id="PS00708">
    <property type="entry name" value="PRO_ENDOPEP_SER"/>
    <property type="match status" value="1"/>
</dbReference>